<dbReference type="Proteomes" id="UP000800036">
    <property type="component" value="Unassembled WGS sequence"/>
</dbReference>
<evidence type="ECO:0000313" key="1">
    <source>
        <dbReference type="EMBL" id="KAF1979849.1"/>
    </source>
</evidence>
<dbReference type="PANTHER" id="PTHR42085:SF1">
    <property type="entry name" value="F-BOX DOMAIN-CONTAINING PROTEIN"/>
    <property type="match status" value="1"/>
</dbReference>
<keyword evidence="2" id="KW-1185">Reference proteome</keyword>
<protein>
    <submittedName>
        <fullName evidence="1">Uncharacterized protein</fullName>
    </submittedName>
</protein>
<dbReference type="AlphaFoldDB" id="A0A6A5VTE4"/>
<dbReference type="InterPro" id="IPR038883">
    <property type="entry name" value="AN11006-like"/>
</dbReference>
<accession>A0A6A5VTE4</accession>
<dbReference type="PANTHER" id="PTHR42085">
    <property type="entry name" value="F-BOX DOMAIN-CONTAINING PROTEIN"/>
    <property type="match status" value="1"/>
</dbReference>
<dbReference type="OrthoDB" id="62952at2759"/>
<proteinExistence type="predicted"/>
<name>A0A6A5VTE4_9PLEO</name>
<organism evidence="1 2">
    <name type="scientific">Bimuria novae-zelandiae CBS 107.79</name>
    <dbReference type="NCBI Taxonomy" id="1447943"/>
    <lineage>
        <taxon>Eukaryota</taxon>
        <taxon>Fungi</taxon>
        <taxon>Dikarya</taxon>
        <taxon>Ascomycota</taxon>
        <taxon>Pezizomycotina</taxon>
        <taxon>Dothideomycetes</taxon>
        <taxon>Pleosporomycetidae</taxon>
        <taxon>Pleosporales</taxon>
        <taxon>Massarineae</taxon>
        <taxon>Didymosphaeriaceae</taxon>
        <taxon>Bimuria</taxon>
    </lineage>
</organism>
<evidence type="ECO:0000313" key="2">
    <source>
        <dbReference type="Proteomes" id="UP000800036"/>
    </source>
</evidence>
<gene>
    <name evidence="1" type="ORF">BU23DRAFT_637256</name>
</gene>
<dbReference type="EMBL" id="ML976657">
    <property type="protein sequence ID" value="KAF1979849.1"/>
    <property type="molecule type" value="Genomic_DNA"/>
</dbReference>
<reference evidence="1" key="1">
    <citation type="journal article" date="2020" name="Stud. Mycol.">
        <title>101 Dothideomycetes genomes: a test case for predicting lifestyles and emergence of pathogens.</title>
        <authorList>
            <person name="Haridas S."/>
            <person name="Albert R."/>
            <person name="Binder M."/>
            <person name="Bloem J."/>
            <person name="Labutti K."/>
            <person name="Salamov A."/>
            <person name="Andreopoulos B."/>
            <person name="Baker S."/>
            <person name="Barry K."/>
            <person name="Bills G."/>
            <person name="Bluhm B."/>
            <person name="Cannon C."/>
            <person name="Castanera R."/>
            <person name="Culley D."/>
            <person name="Daum C."/>
            <person name="Ezra D."/>
            <person name="Gonzalez J."/>
            <person name="Henrissat B."/>
            <person name="Kuo A."/>
            <person name="Liang C."/>
            <person name="Lipzen A."/>
            <person name="Lutzoni F."/>
            <person name="Magnuson J."/>
            <person name="Mondo S."/>
            <person name="Nolan M."/>
            <person name="Ohm R."/>
            <person name="Pangilinan J."/>
            <person name="Park H.-J."/>
            <person name="Ramirez L."/>
            <person name="Alfaro M."/>
            <person name="Sun H."/>
            <person name="Tritt A."/>
            <person name="Yoshinaga Y."/>
            <person name="Zwiers L.-H."/>
            <person name="Turgeon B."/>
            <person name="Goodwin S."/>
            <person name="Spatafora J."/>
            <person name="Crous P."/>
            <person name="Grigoriev I."/>
        </authorList>
    </citation>
    <scope>NUCLEOTIDE SEQUENCE</scope>
    <source>
        <strain evidence="1">CBS 107.79</strain>
    </source>
</reference>
<sequence length="331" mass="37746">MCTRANAVGSTIALDEAMTDRTEIAYVAPAEKAPFRLFDLPPELRNRIYLFAIINDSGRRVVLCIGAPDAKKCSLNILTPRKEGTKTITALTNVNHIAKVSRQMRKEVLGLVEEHNEVRFLDGLSAGCAGFARYIENESCAQRLRRVVITERDLIQERISKLFTILTFCAAHEKAQVTFYLPHWRYMPATRDFLSFVYDGIFLLFVFAGIDETALVRPNETLDERVTHYKAEYRRTVGVRNIVKFHQAVSRAPNFILRALHASFDRDAYVKTATEYFSLPVHTNDPRACPKPARIRLWAEVMSSWREEGISGGAEDEREVKKKVCVRVMIM</sequence>